<dbReference type="STRING" id="1423738.FC84_GL001583"/>
<keyword evidence="3" id="KW-1185">Reference proteome</keyword>
<evidence type="ECO:0000313" key="2">
    <source>
        <dbReference type="EMBL" id="KRM79408.1"/>
    </source>
</evidence>
<dbReference type="PATRIC" id="fig|1423738.3.peg.1601"/>
<organism evidence="2 3">
    <name type="scientific">Lapidilactobacillus dextrinicus DSM 20335</name>
    <dbReference type="NCBI Taxonomy" id="1423738"/>
    <lineage>
        <taxon>Bacteria</taxon>
        <taxon>Bacillati</taxon>
        <taxon>Bacillota</taxon>
        <taxon>Bacilli</taxon>
        <taxon>Lactobacillales</taxon>
        <taxon>Lactobacillaceae</taxon>
        <taxon>Lapidilactobacillus</taxon>
    </lineage>
</organism>
<accession>A0A0R2BJW0</accession>
<evidence type="ECO:0000313" key="3">
    <source>
        <dbReference type="Proteomes" id="UP000051813"/>
    </source>
</evidence>
<name>A0A0R2BJW0_9LACO</name>
<keyword evidence="1" id="KW-1133">Transmembrane helix</keyword>
<dbReference type="Proteomes" id="UP000051813">
    <property type="component" value="Unassembled WGS sequence"/>
</dbReference>
<proteinExistence type="predicted"/>
<dbReference type="AlphaFoldDB" id="A0A0R2BJW0"/>
<dbReference type="EMBL" id="AYYK01000004">
    <property type="protein sequence ID" value="KRM79408.1"/>
    <property type="molecule type" value="Genomic_DNA"/>
</dbReference>
<sequence>MQELINQIHEQNAWYIAVIGILVTIITIFLAYMGYEQKKISDKQVKKFQTAIKKSQEISQGILENNQSLLQYSLASMANEGYLNPIVEWHQKAQLYLTAKHATETYYSDNGELSRKLIHAKRSTLYSSQRTFEQLIILDEAGTLQTGISKGKYDELAVAYKKSTPTFEVPMQEYIDYDRNQLIKIGHEFKDGKLQQEWFKQLNEFNKFWDEETL</sequence>
<reference evidence="2 3" key="1">
    <citation type="journal article" date="2015" name="Genome Announc.">
        <title>Expanding the biotechnology potential of lactobacilli through comparative genomics of 213 strains and associated genera.</title>
        <authorList>
            <person name="Sun Z."/>
            <person name="Harris H.M."/>
            <person name="McCann A."/>
            <person name="Guo C."/>
            <person name="Argimon S."/>
            <person name="Zhang W."/>
            <person name="Yang X."/>
            <person name="Jeffery I.B."/>
            <person name="Cooney J.C."/>
            <person name="Kagawa T.F."/>
            <person name="Liu W."/>
            <person name="Song Y."/>
            <person name="Salvetti E."/>
            <person name="Wrobel A."/>
            <person name="Rasinkangas P."/>
            <person name="Parkhill J."/>
            <person name="Rea M.C."/>
            <person name="O'Sullivan O."/>
            <person name="Ritari J."/>
            <person name="Douillard F.P."/>
            <person name="Paul Ross R."/>
            <person name="Yang R."/>
            <person name="Briner A.E."/>
            <person name="Felis G.E."/>
            <person name="de Vos W.M."/>
            <person name="Barrangou R."/>
            <person name="Klaenhammer T.R."/>
            <person name="Caufield P.W."/>
            <person name="Cui Y."/>
            <person name="Zhang H."/>
            <person name="O'Toole P.W."/>
        </authorList>
    </citation>
    <scope>NUCLEOTIDE SEQUENCE [LARGE SCALE GENOMIC DNA]</scope>
    <source>
        <strain evidence="2 3">DSM 20335</strain>
    </source>
</reference>
<feature type="transmembrane region" description="Helical" evidence="1">
    <location>
        <begin position="12"/>
        <end position="35"/>
    </location>
</feature>
<evidence type="ECO:0000256" key="1">
    <source>
        <dbReference type="SAM" id="Phobius"/>
    </source>
</evidence>
<comment type="caution">
    <text evidence="2">The sequence shown here is derived from an EMBL/GenBank/DDBJ whole genome shotgun (WGS) entry which is preliminary data.</text>
</comment>
<keyword evidence="1" id="KW-0812">Transmembrane</keyword>
<gene>
    <name evidence="2" type="ORF">FC84_GL001583</name>
</gene>
<protein>
    <submittedName>
        <fullName evidence="2">Uncharacterized protein</fullName>
    </submittedName>
</protein>
<keyword evidence="1" id="KW-0472">Membrane</keyword>